<evidence type="ECO:0000256" key="2">
    <source>
        <dbReference type="ARBA" id="ARBA00022729"/>
    </source>
</evidence>
<reference evidence="7" key="1">
    <citation type="submission" date="2018-11" db="EMBL/GenBank/DDBJ databases">
        <authorList>
            <consortium name="Pathogen Informatics"/>
        </authorList>
    </citation>
    <scope>NUCLEOTIDE SEQUENCE</scope>
</reference>
<keyword evidence="5" id="KW-0812">Transmembrane</keyword>
<dbReference type="Pfam" id="PF14670">
    <property type="entry name" value="FXa_inhibition"/>
    <property type="match status" value="1"/>
</dbReference>
<dbReference type="AlphaFoldDB" id="A0A3S5BV36"/>
<dbReference type="InterPro" id="IPR050751">
    <property type="entry name" value="ECM_structural_protein"/>
</dbReference>
<dbReference type="GO" id="GO:0005509">
    <property type="term" value="F:calcium ion binding"/>
    <property type="evidence" value="ECO:0007669"/>
    <property type="project" value="InterPro"/>
</dbReference>
<evidence type="ECO:0000256" key="5">
    <source>
        <dbReference type="SAM" id="Phobius"/>
    </source>
</evidence>
<keyword evidence="4" id="KW-1015">Disulfide bond</keyword>
<dbReference type="SMART" id="SM00181">
    <property type="entry name" value="EGF"/>
    <property type="match status" value="2"/>
</dbReference>
<feature type="domain" description="EGF-like" evidence="6">
    <location>
        <begin position="79"/>
        <end position="94"/>
    </location>
</feature>
<dbReference type="PROSITE" id="PS00010">
    <property type="entry name" value="ASX_HYDROXYL"/>
    <property type="match status" value="1"/>
</dbReference>
<keyword evidence="8" id="KW-1185">Reference proteome</keyword>
<keyword evidence="5" id="KW-0472">Membrane</keyword>
<gene>
    <name evidence="7" type="ORF">PXEA_LOCUS13211</name>
</gene>
<keyword evidence="3" id="KW-0677">Repeat</keyword>
<dbReference type="PANTHER" id="PTHR24034">
    <property type="entry name" value="EGF-LIKE DOMAIN-CONTAINING PROTEIN"/>
    <property type="match status" value="1"/>
</dbReference>
<dbReference type="PROSITE" id="PS01186">
    <property type="entry name" value="EGF_2"/>
    <property type="match status" value="1"/>
</dbReference>
<dbReference type="OrthoDB" id="409374at2759"/>
<proteinExistence type="predicted"/>
<name>A0A3S5BV36_9PLAT</name>
<keyword evidence="1" id="KW-0245">EGF-like domain</keyword>
<dbReference type="InterPro" id="IPR001881">
    <property type="entry name" value="EGF-like_Ca-bd_dom"/>
</dbReference>
<dbReference type="InterPro" id="IPR000742">
    <property type="entry name" value="EGF"/>
</dbReference>
<sequence length="130" mass="14596">MSRTCTGVVLDMTDPCQFGNGGCTHRCLSGESGVAECACNPGYDLQADGRTYRDECALGEDRCYGEAVQCVNEIGTYRCHCQPGYLLTGDSLSCKGIYLFIYIYIYIIYLLVMNFKYFRQNKLQITKLKS</sequence>
<evidence type="ECO:0000256" key="1">
    <source>
        <dbReference type="ARBA" id="ARBA00022536"/>
    </source>
</evidence>
<evidence type="ECO:0000259" key="6">
    <source>
        <dbReference type="PROSITE" id="PS01186"/>
    </source>
</evidence>
<protein>
    <recommendedName>
        <fullName evidence="6">EGF-like domain-containing protein</fullName>
    </recommendedName>
</protein>
<dbReference type="Proteomes" id="UP000784294">
    <property type="component" value="Unassembled WGS sequence"/>
</dbReference>
<keyword evidence="5" id="KW-1133">Transmembrane helix</keyword>
<dbReference type="SUPFAM" id="SSF57196">
    <property type="entry name" value="EGF/Laminin"/>
    <property type="match status" value="2"/>
</dbReference>
<dbReference type="Pfam" id="PF07645">
    <property type="entry name" value="EGF_CA"/>
    <property type="match status" value="1"/>
</dbReference>
<feature type="transmembrane region" description="Helical" evidence="5">
    <location>
        <begin position="97"/>
        <end position="118"/>
    </location>
</feature>
<organism evidence="7 8">
    <name type="scientific">Protopolystoma xenopodis</name>
    <dbReference type="NCBI Taxonomy" id="117903"/>
    <lineage>
        <taxon>Eukaryota</taxon>
        <taxon>Metazoa</taxon>
        <taxon>Spiralia</taxon>
        <taxon>Lophotrochozoa</taxon>
        <taxon>Platyhelminthes</taxon>
        <taxon>Monogenea</taxon>
        <taxon>Polyopisthocotylea</taxon>
        <taxon>Polystomatidea</taxon>
        <taxon>Polystomatidae</taxon>
        <taxon>Protopolystoma</taxon>
    </lineage>
</organism>
<dbReference type="EMBL" id="CAAALY010043194">
    <property type="protein sequence ID" value="VEL19771.1"/>
    <property type="molecule type" value="Genomic_DNA"/>
</dbReference>
<keyword evidence="2" id="KW-0732">Signal</keyword>
<dbReference type="Gene3D" id="2.10.25.10">
    <property type="entry name" value="Laminin"/>
    <property type="match status" value="2"/>
</dbReference>
<evidence type="ECO:0000313" key="7">
    <source>
        <dbReference type="EMBL" id="VEL19771.1"/>
    </source>
</evidence>
<dbReference type="FunFam" id="2.10.25.10:FF:000038">
    <property type="entry name" value="Fibrillin 2"/>
    <property type="match status" value="1"/>
</dbReference>
<accession>A0A3S5BV36</accession>
<dbReference type="SMART" id="SM00179">
    <property type="entry name" value="EGF_CA"/>
    <property type="match status" value="1"/>
</dbReference>
<evidence type="ECO:0000313" key="8">
    <source>
        <dbReference type="Proteomes" id="UP000784294"/>
    </source>
</evidence>
<dbReference type="InterPro" id="IPR000152">
    <property type="entry name" value="EGF-type_Asp/Asn_hydroxyl_site"/>
</dbReference>
<comment type="caution">
    <text evidence="7">The sequence shown here is derived from an EMBL/GenBank/DDBJ whole genome shotgun (WGS) entry which is preliminary data.</text>
</comment>
<evidence type="ECO:0000256" key="4">
    <source>
        <dbReference type="ARBA" id="ARBA00023157"/>
    </source>
</evidence>
<evidence type="ECO:0000256" key="3">
    <source>
        <dbReference type="ARBA" id="ARBA00022737"/>
    </source>
</evidence>
<dbReference type="PANTHER" id="PTHR24034:SF89">
    <property type="entry name" value="COMPLEMENT COMPONENT C1Q RECEPTOR"/>
    <property type="match status" value="1"/>
</dbReference>
<dbReference type="InterPro" id="IPR049883">
    <property type="entry name" value="NOTCH1_EGF-like"/>
</dbReference>